<feature type="transmembrane region" description="Helical" evidence="1">
    <location>
        <begin position="142"/>
        <end position="160"/>
    </location>
</feature>
<name>A0A9W6VTR9_9ACTN</name>
<organism evidence="2 3">
    <name type="scientific">Actinoallomurus iriomotensis</name>
    <dbReference type="NCBI Taxonomy" id="478107"/>
    <lineage>
        <taxon>Bacteria</taxon>
        <taxon>Bacillati</taxon>
        <taxon>Actinomycetota</taxon>
        <taxon>Actinomycetes</taxon>
        <taxon>Streptosporangiales</taxon>
        <taxon>Thermomonosporaceae</taxon>
        <taxon>Actinoallomurus</taxon>
    </lineage>
</organism>
<feature type="transmembrane region" description="Helical" evidence="1">
    <location>
        <begin position="319"/>
        <end position="336"/>
    </location>
</feature>
<feature type="transmembrane region" description="Helical" evidence="1">
    <location>
        <begin position="172"/>
        <end position="193"/>
    </location>
</feature>
<keyword evidence="1" id="KW-0472">Membrane</keyword>
<reference evidence="2" key="1">
    <citation type="submission" date="2023-03" db="EMBL/GenBank/DDBJ databases">
        <title>Actinoallomurus iriomotensis NBRC 103681.</title>
        <authorList>
            <person name="Ichikawa N."/>
            <person name="Sato H."/>
            <person name="Tonouchi N."/>
        </authorList>
    </citation>
    <scope>NUCLEOTIDE SEQUENCE</scope>
    <source>
        <strain evidence="2">NBRC 103681</strain>
    </source>
</reference>
<dbReference type="Proteomes" id="UP001165135">
    <property type="component" value="Unassembled WGS sequence"/>
</dbReference>
<proteinExistence type="predicted"/>
<dbReference type="EMBL" id="BSTJ01000013">
    <property type="protein sequence ID" value="GLY80030.1"/>
    <property type="molecule type" value="Genomic_DNA"/>
</dbReference>
<evidence type="ECO:0000313" key="3">
    <source>
        <dbReference type="Proteomes" id="UP001165135"/>
    </source>
</evidence>
<feature type="transmembrane region" description="Helical" evidence="1">
    <location>
        <begin position="224"/>
        <end position="244"/>
    </location>
</feature>
<accession>A0A9W6VTR9</accession>
<feature type="transmembrane region" description="Helical" evidence="1">
    <location>
        <begin position="250"/>
        <end position="273"/>
    </location>
</feature>
<dbReference type="Gene3D" id="3.10.20.90">
    <property type="entry name" value="Phosphatidylinositol 3-kinase Catalytic Subunit, Chain A, domain 1"/>
    <property type="match status" value="1"/>
</dbReference>
<keyword evidence="1" id="KW-0812">Transmembrane</keyword>
<dbReference type="Pfam" id="PF08817">
    <property type="entry name" value="YukD"/>
    <property type="match status" value="1"/>
</dbReference>
<feature type="transmembrane region" description="Helical" evidence="1">
    <location>
        <begin position="199"/>
        <end position="217"/>
    </location>
</feature>
<feature type="transmembrane region" description="Helical" evidence="1">
    <location>
        <begin position="343"/>
        <end position="362"/>
    </location>
</feature>
<sequence>MADERCRITVVGERRSVDLAVPAHTPIVEYAPMLADICGQADSDAMPAAWSLAPAGGAPFEPGQSLGDVGVLDGETLYLQDVLQGEWDGPVAAEIAEQVAELDDDGIEWNARTRAYTTLVLGLLIAMAGGGTLAAGAYDVPAFGGELFATGLAFAALARVAEAKAWPVPRGLRLALAMAACPFLAFAALAWPLPGAESLAAATGGASVGAFAAYLAAPAITTLVLQLICGLVMVPAVALAALGADRTESAAVVAVAAFFLLGALPRIAAQAAAVPPGPAQMDDVEVTVRRIQRLLIFLNAVCCLAVAGCLVVLSGSDDWFALGLVLCLSLALLCRANSSRLRAVVATVLAGATTGLTALTLRASGHVLGPHGHLTAAHVPGWSAPLATLAAGFLVMWWGLLLCFRSSLQSADFAERWNWPGPVGGFLGALSVPLAAGVFGVFDVLMKAGGRM</sequence>
<feature type="transmembrane region" description="Helical" evidence="1">
    <location>
        <begin position="115"/>
        <end position="136"/>
    </location>
</feature>
<keyword evidence="1" id="KW-1133">Transmembrane helix</keyword>
<evidence type="ECO:0008006" key="4">
    <source>
        <dbReference type="Google" id="ProtNLM"/>
    </source>
</evidence>
<gene>
    <name evidence="2" type="ORF">Airi01_082970</name>
</gene>
<feature type="transmembrane region" description="Helical" evidence="1">
    <location>
        <begin position="382"/>
        <end position="404"/>
    </location>
</feature>
<protein>
    <recommendedName>
        <fullName evidence="4">Type VII secretion integral membrane protein EccD</fullName>
    </recommendedName>
</protein>
<feature type="transmembrane region" description="Helical" evidence="1">
    <location>
        <begin position="425"/>
        <end position="446"/>
    </location>
</feature>
<feature type="transmembrane region" description="Helical" evidence="1">
    <location>
        <begin position="294"/>
        <end position="313"/>
    </location>
</feature>
<dbReference type="InterPro" id="IPR024962">
    <property type="entry name" value="YukD-like"/>
</dbReference>
<comment type="caution">
    <text evidence="2">The sequence shown here is derived from an EMBL/GenBank/DDBJ whole genome shotgun (WGS) entry which is preliminary data.</text>
</comment>
<evidence type="ECO:0000313" key="2">
    <source>
        <dbReference type="EMBL" id="GLY80030.1"/>
    </source>
</evidence>
<evidence type="ECO:0000256" key="1">
    <source>
        <dbReference type="SAM" id="Phobius"/>
    </source>
</evidence>
<dbReference type="AlphaFoldDB" id="A0A9W6VTR9"/>
<dbReference type="RefSeq" id="WP_285632417.1">
    <property type="nucleotide sequence ID" value="NZ_BSTJ01000013.1"/>
</dbReference>